<proteinExistence type="predicted"/>
<protein>
    <submittedName>
        <fullName evidence="2">Uncharacterized protein</fullName>
    </submittedName>
</protein>
<dbReference type="Proteomes" id="UP000199310">
    <property type="component" value="Unassembled WGS sequence"/>
</dbReference>
<name>A0A1I0SDU1_9BACT</name>
<dbReference type="OrthoDB" id="680413at2"/>
<gene>
    <name evidence="2" type="ORF">SAMN04488122_6749</name>
</gene>
<feature type="region of interest" description="Disordered" evidence="1">
    <location>
        <begin position="49"/>
        <end position="76"/>
    </location>
</feature>
<keyword evidence="3" id="KW-1185">Reference proteome</keyword>
<reference evidence="3" key="1">
    <citation type="submission" date="2016-10" db="EMBL/GenBank/DDBJ databases">
        <authorList>
            <person name="Varghese N."/>
            <person name="Submissions S."/>
        </authorList>
    </citation>
    <scope>NUCLEOTIDE SEQUENCE [LARGE SCALE GENOMIC DNA]</scope>
    <source>
        <strain evidence="3">DSM 3695</strain>
    </source>
</reference>
<feature type="compositionally biased region" description="Basic and acidic residues" evidence="1">
    <location>
        <begin position="63"/>
        <end position="76"/>
    </location>
</feature>
<dbReference type="RefSeq" id="WP_143059325.1">
    <property type="nucleotide sequence ID" value="NZ_FOJG01000003.1"/>
</dbReference>
<evidence type="ECO:0000256" key="1">
    <source>
        <dbReference type="SAM" id="MobiDB-lite"/>
    </source>
</evidence>
<sequence length="76" mass="8577">MKNLPATIGLMGILTLFIFFKGNPDQALQAAPVKSNQIEVFAQDTFPPKPIDTVMKHHKKDRKKGDTSWPRKDTVK</sequence>
<dbReference type="AlphaFoldDB" id="A0A1I0SDU1"/>
<evidence type="ECO:0000313" key="2">
    <source>
        <dbReference type="EMBL" id="SEW57341.1"/>
    </source>
</evidence>
<evidence type="ECO:0000313" key="3">
    <source>
        <dbReference type="Proteomes" id="UP000199310"/>
    </source>
</evidence>
<organism evidence="2 3">
    <name type="scientific">Chitinophaga arvensicola</name>
    <dbReference type="NCBI Taxonomy" id="29529"/>
    <lineage>
        <taxon>Bacteria</taxon>
        <taxon>Pseudomonadati</taxon>
        <taxon>Bacteroidota</taxon>
        <taxon>Chitinophagia</taxon>
        <taxon>Chitinophagales</taxon>
        <taxon>Chitinophagaceae</taxon>
        <taxon>Chitinophaga</taxon>
    </lineage>
</organism>
<dbReference type="EMBL" id="FOJG01000003">
    <property type="protein sequence ID" value="SEW57341.1"/>
    <property type="molecule type" value="Genomic_DNA"/>
</dbReference>
<accession>A0A1I0SDU1</accession>